<evidence type="ECO:0000313" key="2">
    <source>
        <dbReference type="Proteomes" id="UP000321026"/>
    </source>
</evidence>
<evidence type="ECO:0000313" key="1">
    <source>
        <dbReference type="EMBL" id="TXG77122.1"/>
    </source>
</evidence>
<organism evidence="1 2">
    <name type="scientific">Candidatus Dojkabacteria bacterium</name>
    <dbReference type="NCBI Taxonomy" id="2099670"/>
    <lineage>
        <taxon>Bacteria</taxon>
        <taxon>Candidatus Dojkabacteria</taxon>
    </lineage>
</organism>
<protein>
    <submittedName>
        <fullName evidence="1">Uncharacterized protein</fullName>
    </submittedName>
</protein>
<dbReference type="Proteomes" id="UP000321026">
    <property type="component" value="Unassembled WGS sequence"/>
</dbReference>
<feature type="non-terminal residue" evidence="1">
    <location>
        <position position="310"/>
    </location>
</feature>
<name>A0A5C7J826_9BACT</name>
<reference evidence="1 2" key="1">
    <citation type="submission" date="2018-09" db="EMBL/GenBank/DDBJ databases">
        <title>Metagenome Assembled Genomes from an Advanced Water Purification Facility.</title>
        <authorList>
            <person name="Stamps B.W."/>
            <person name="Spear J.R."/>
        </authorList>
    </citation>
    <scope>NUCLEOTIDE SEQUENCE [LARGE SCALE GENOMIC DNA]</scope>
    <source>
        <strain evidence="1">Bin_63_2</strain>
    </source>
</reference>
<proteinExistence type="predicted"/>
<gene>
    <name evidence="1" type="ORF">E6Q11_03355</name>
</gene>
<comment type="caution">
    <text evidence="1">The sequence shown here is derived from an EMBL/GenBank/DDBJ whole genome shotgun (WGS) entry which is preliminary data.</text>
</comment>
<dbReference type="SUPFAM" id="SSF158634">
    <property type="entry name" value="RPA2825-like"/>
    <property type="match status" value="1"/>
</dbReference>
<sequence length="310" mass="33578">MNPSIVDYLKSTGQASDFASRSKLATSNNISNYTGTAEQNTQLLKLLQKPATTPTTTVPTNIPSSVLPTSTPNNITLPNVSTPNAQIGLNTTVAGIMAPSTATGKDVTPTKIESDSERLRRETLEAIKSYTDPNAGYSAKSYQYEQEAGLTDKKNQLSKIDVQDIALQNNLAKFKEEQLNKNPGGLFGTGVEQLISANERATSSQRTDLAIQKLALQGDINTAINVVKQRLDAEFEPIKQKIDYNKEALTLLNNDLTEKEKVALQNQTRMLESLLDGKKTFQTILDDAGKAGAPIDVVNQASKAYATGDR</sequence>
<dbReference type="EMBL" id="SSDS01000053">
    <property type="protein sequence ID" value="TXG77122.1"/>
    <property type="molecule type" value="Genomic_DNA"/>
</dbReference>
<accession>A0A5C7J826</accession>
<dbReference type="AlphaFoldDB" id="A0A5C7J826"/>